<feature type="repeat" description="WD" evidence="8">
    <location>
        <begin position="204"/>
        <end position="239"/>
    </location>
</feature>
<dbReference type="EC" id="3.1.1.97" evidence="6"/>
<proteinExistence type="inferred from homology"/>
<comment type="similarity">
    <text evidence="5">Belongs to the DPH7 family.</text>
</comment>
<comment type="caution">
    <text evidence="9">The sequence shown here is derived from an EMBL/GenBank/DDBJ whole genome shotgun (WGS) entry which is preliminary data.</text>
</comment>
<evidence type="ECO:0000256" key="2">
    <source>
        <dbReference type="ARBA" id="ARBA00022574"/>
    </source>
</evidence>
<evidence type="ECO:0000313" key="9">
    <source>
        <dbReference type="EMBL" id="KAK4874842.1"/>
    </source>
</evidence>
<evidence type="ECO:0000313" key="10">
    <source>
        <dbReference type="Proteomes" id="UP001353858"/>
    </source>
</evidence>
<dbReference type="GO" id="GO:0005737">
    <property type="term" value="C:cytoplasm"/>
    <property type="evidence" value="ECO:0007669"/>
    <property type="project" value="TreeGrafter"/>
</dbReference>
<dbReference type="EMBL" id="JARPUR010000006">
    <property type="protein sequence ID" value="KAK4874842.1"/>
    <property type="molecule type" value="Genomic_DNA"/>
</dbReference>
<evidence type="ECO:0000256" key="1">
    <source>
        <dbReference type="ARBA" id="ARBA00005156"/>
    </source>
</evidence>
<keyword evidence="10" id="KW-1185">Reference proteome</keyword>
<dbReference type="Proteomes" id="UP001353858">
    <property type="component" value="Unassembled WGS sequence"/>
</dbReference>
<dbReference type="PROSITE" id="PS50082">
    <property type="entry name" value="WD_REPEATS_2"/>
    <property type="match status" value="1"/>
</dbReference>
<organism evidence="9 10">
    <name type="scientific">Aquatica leii</name>
    <dbReference type="NCBI Taxonomy" id="1421715"/>
    <lineage>
        <taxon>Eukaryota</taxon>
        <taxon>Metazoa</taxon>
        <taxon>Ecdysozoa</taxon>
        <taxon>Arthropoda</taxon>
        <taxon>Hexapoda</taxon>
        <taxon>Insecta</taxon>
        <taxon>Pterygota</taxon>
        <taxon>Neoptera</taxon>
        <taxon>Endopterygota</taxon>
        <taxon>Coleoptera</taxon>
        <taxon>Polyphaga</taxon>
        <taxon>Elateriformia</taxon>
        <taxon>Elateroidea</taxon>
        <taxon>Lampyridae</taxon>
        <taxon>Luciolinae</taxon>
        <taxon>Aquatica</taxon>
    </lineage>
</organism>
<dbReference type="GO" id="GO:0061685">
    <property type="term" value="F:diphthine methylesterase activity"/>
    <property type="evidence" value="ECO:0007669"/>
    <property type="project" value="UniProtKB-EC"/>
</dbReference>
<dbReference type="PROSITE" id="PS00678">
    <property type="entry name" value="WD_REPEATS_1"/>
    <property type="match status" value="1"/>
</dbReference>
<dbReference type="SUPFAM" id="SSF50978">
    <property type="entry name" value="WD40 repeat-like"/>
    <property type="match status" value="1"/>
</dbReference>
<dbReference type="Pfam" id="PF00400">
    <property type="entry name" value="WD40"/>
    <property type="match status" value="1"/>
</dbReference>
<evidence type="ECO:0000256" key="6">
    <source>
        <dbReference type="ARBA" id="ARBA00039131"/>
    </source>
</evidence>
<accession>A0AAN7P1S4</accession>
<reference evidence="10" key="1">
    <citation type="submission" date="2023-01" db="EMBL/GenBank/DDBJ databases">
        <title>Key to firefly adult light organ development and bioluminescence: homeobox transcription factors regulate luciferase expression and transportation to peroxisome.</title>
        <authorList>
            <person name="Fu X."/>
        </authorList>
    </citation>
    <scope>NUCLEOTIDE SEQUENCE [LARGE SCALE GENOMIC DNA]</scope>
</reference>
<evidence type="ECO:0000256" key="5">
    <source>
        <dbReference type="ARBA" id="ARBA00038092"/>
    </source>
</evidence>
<evidence type="ECO:0000256" key="8">
    <source>
        <dbReference type="PROSITE-ProRule" id="PRU00221"/>
    </source>
</evidence>
<dbReference type="GO" id="GO:0017183">
    <property type="term" value="P:protein histidyl modification to diphthamide"/>
    <property type="evidence" value="ECO:0007669"/>
    <property type="project" value="TreeGrafter"/>
</dbReference>
<dbReference type="InterPro" id="IPR052415">
    <property type="entry name" value="Diphthine_MTase"/>
</dbReference>
<dbReference type="InterPro" id="IPR019775">
    <property type="entry name" value="WD40_repeat_CS"/>
</dbReference>
<evidence type="ECO:0000256" key="3">
    <source>
        <dbReference type="ARBA" id="ARBA00022737"/>
    </source>
</evidence>
<keyword evidence="4" id="KW-0378">Hydrolase</keyword>
<dbReference type="PANTHER" id="PTHR46042:SF1">
    <property type="entry name" value="DIPHTHINE METHYLTRANSFERASE"/>
    <property type="match status" value="1"/>
</dbReference>
<evidence type="ECO:0000256" key="7">
    <source>
        <dbReference type="ARBA" id="ARBA00047551"/>
    </source>
</evidence>
<name>A0AAN7P1S4_9COLE</name>
<dbReference type="AlphaFoldDB" id="A0AAN7P1S4"/>
<dbReference type="InterPro" id="IPR036322">
    <property type="entry name" value="WD40_repeat_dom_sf"/>
</dbReference>
<dbReference type="SMART" id="SM00320">
    <property type="entry name" value="WD40"/>
    <property type="match status" value="2"/>
</dbReference>
<protein>
    <recommendedName>
        <fullName evidence="6">methylated diphthine methylhydrolase</fullName>
        <ecNumber evidence="6">3.1.1.97</ecNumber>
    </recommendedName>
</protein>
<comment type="pathway">
    <text evidence="1">Protein modification; peptidyl-diphthamide biosynthesis.</text>
</comment>
<evidence type="ECO:0000256" key="4">
    <source>
        <dbReference type="ARBA" id="ARBA00022801"/>
    </source>
</evidence>
<keyword evidence="2 8" id="KW-0853">WD repeat</keyword>
<gene>
    <name evidence="9" type="ORF">RN001_014202</name>
</gene>
<keyword evidence="3" id="KW-0677">Repeat</keyword>
<comment type="catalytic activity">
    <reaction evidence="7">
        <text>diphthine methyl ester-[translation elongation factor 2] + H2O = diphthine-[translation elongation factor 2] + methanol + H(+)</text>
        <dbReference type="Rhea" id="RHEA:42656"/>
        <dbReference type="Rhea" id="RHEA-COMP:10172"/>
        <dbReference type="Rhea" id="RHEA-COMP:10173"/>
        <dbReference type="ChEBI" id="CHEBI:15377"/>
        <dbReference type="ChEBI" id="CHEBI:15378"/>
        <dbReference type="ChEBI" id="CHEBI:17790"/>
        <dbReference type="ChEBI" id="CHEBI:79005"/>
        <dbReference type="ChEBI" id="CHEBI:82696"/>
        <dbReference type="EC" id="3.1.1.97"/>
    </reaction>
</comment>
<dbReference type="PANTHER" id="PTHR46042">
    <property type="entry name" value="DIPHTHINE METHYLTRANSFERASE"/>
    <property type="match status" value="1"/>
</dbReference>
<dbReference type="InterPro" id="IPR001680">
    <property type="entry name" value="WD40_rpt"/>
</dbReference>
<sequence length="339" mass="39001">MKTIYQYNTEFNADSVEWCPHTPYKNLFVCANYQLNPETQKRTGKILLFTISPQTNLKLCQTLNTSAVLDQKWCHHQINGESILGVVNADHCLEIYKLDDYTLKLVTSYELDNSNEVLILSLDWSTGKYHNEFEIVCSDSKGRCHIFTFDGKVLQLQATYHGHSYEAWIAAFYYWDTNIFFTGGDDSLFLKFDKRCKVEPVLKNKKHGAGVTSIHSNAEKEFVVATGSYDECIRLWDLRAMKEPCVDVKMPGPVWRLKWDPRTHKYLLACCMLAGAHVLDFANDRLEIVGSYCEHQSMTYGGDWSFMDADRSVRDYQANRIVATCSFYDSLLCVSKLNL</sequence>
<dbReference type="InterPro" id="IPR015943">
    <property type="entry name" value="WD40/YVTN_repeat-like_dom_sf"/>
</dbReference>
<dbReference type="Gene3D" id="2.130.10.10">
    <property type="entry name" value="YVTN repeat-like/Quinoprotein amine dehydrogenase"/>
    <property type="match status" value="1"/>
</dbReference>